<feature type="region of interest" description="Disordered" evidence="6">
    <location>
        <begin position="478"/>
        <end position="507"/>
    </location>
</feature>
<dbReference type="AlphaFoldDB" id="A0A2V0P037"/>
<feature type="region of interest" description="Disordered" evidence="6">
    <location>
        <begin position="256"/>
        <end position="294"/>
    </location>
</feature>
<feature type="site" description="Electron transfer via tryptophanyl radical" evidence="5">
    <location>
        <position position="626"/>
    </location>
</feature>
<feature type="region of interest" description="Disordered" evidence="6">
    <location>
        <begin position="540"/>
        <end position="571"/>
    </location>
</feature>
<name>A0A2V0P037_9CHLO</name>
<feature type="compositionally biased region" description="Low complexity" evidence="6">
    <location>
        <begin position="188"/>
        <end position="199"/>
    </location>
</feature>
<comment type="cofactor">
    <cofactor evidence="4">
        <name>FAD</name>
        <dbReference type="ChEBI" id="CHEBI:57692"/>
    </cofactor>
    <text evidence="4">Binds 1 FAD per subunit.</text>
</comment>
<dbReference type="InterPro" id="IPR002081">
    <property type="entry name" value="Cryptochrome/DNA_photolyase_1"/>
</dbReference>
<keyword evidence="2 4" id="KW-0285">Flavoprotein</keyword>
<dbReference type="InParanoid" id="A0A2V0P037"/>
<evidence type="ECO:0000259" key="7">
    <source>
        <dbReference type="PROSITE" id="PS51645"/>
    </source>
</evidence>
<feature type="domain" description="Photolyase/cryptochrome alpha/beta" evidence="7">
    <location>
        <begin position="22"/>
        <end position="175"/>
    </location>
</feature>
<dbReference type="Gene3D" id="1.10.579.10">
    <property type="entry name" value="DNA Cyclobutane Dipyrimidine Photolyase, subunit A, domain 3"/>
    <property type="match status" value="1"/>
</dbReference>
<dbReference type="InterPro" id="IPR014729">
    <property type="entry name" value="Rossmann-like_a/b/a_fold"/>
</dbReference>
<evidence type="ECO:0000313" key="8">
    <source>
        <dbReference type="EMBL" id="GBF93236.1"/>
    </source>
</evidence>
<dbReference type="Pfam" id="PF03441">
    <property type="entry name" value="FAD_binding_7"/>
    <property type="match status" value="1"/>
</dbReference>
<feature type="region of interest" description="Disordered" evidence="6">
    <location>
        <begin position="187"/>
        <end position="239"/>
    </location>
</feature>
<protein>
    <submittedName>
        <fullName evidence="8">Cryptochrome</fullName>
    </submittedName>
</protein>
<dbReference type="InterPro" id="IPR005101">
    <property type="entry name" value="Cryptochr/Photolyase_FAD-bd"/>
</dbReference>
<dbReference type="GO" id="GO:0000719">
    <property type="term" value="P:photoreactive repair"/>
    <property type="evidence" value="ECO:0007669"/>
    <property type="project" value="TreeGrafter"/>
</dbReference>
<feature type="binding site" evidence="4">
    <location>
        <begin position="639"/>
        <end position="641"/>
    </location>
    <ligand>
        <name>FAD</name>
        <dbReference type="ChEBI" id="CHEBI:57692"/>
    </ligand>
</feature>
<dbReference type="PANTHER" id="PTHR11455:SF22">
    <property type="entry name" value="CRYPTOCHROME DASH"/>
    <property type="match status" value="1"/>
</dbReference>
<evidence type="ECO:0000256" key="1">
    <source>
        <dbReference type="ARBA" id="ARBA00005862"/>
    </source>
</evidence>
<dbReference type="Proteomes" id="UP000247498">
    <property type="component" value="Unassembled WGS sequence"/>
</dbReference>
<feature type="compositionally biased region" description="Low complexity" evidence="6">
    <location>
        <begin position="435"/>
        <end position="448"/>
    </location>
</feature>
<comment type="caution">
    <text evidence="8">The sequence shown here is derived from an EMBL/GenBank/DDBJ whole genome shotgun (WGS) entry which is preliminary data.</text>
</comment>
<feature type="compositionally biased region" description="Gly residues" evidence="6">
    <location>
        <begin position="543"/>
        <end position="571"/>
    </location>
</feature>
<evidence type="ECO:0000256" key="4">
    <source>
        <dbReference type="PIRSR" id="PIRSR602081-1"/>
    </source>
</evidence>
<dbReference type="GO" id="GO:0003677">
    <property type="term" value="F:DNA binding"/>
    <property type="evidence" value="ECO:0007669"/>
    <property type="project" value="TreeGrafter"/>
</dbReference>
<evidence type="ECO:0000313" key="9">
    <source>
        <dbReference type="Proteomes" id="UP000247498"/>
    </source>
</evidence>
<dbReference type="InterPro" id="IPR006050">
    <property type="entry name" value="DNA_photolyase_N"/>
</dbReference>
<dbReference type="OrthoDB" id="435881at2759"/>
<dbReference type="GO" id="GO:0003904">
    <property type="term" value="F:deoxyribodipyrimidine photo-lyase activity"/>
    <property type="evidence" value="ECO:0007669"/>
    <property type="project" value="TreeGrafter"/>
</dbReference>
<evidence type="ECO:0000256" key="2">
    <source>
        <dbReference type="ARBA" id="ARBA00022630"/>
    </source>
</evidence>
<dbReference type="STRING" id="307507.A0A2V0P037"/>
<proteinExistence type="inferred from homology"/>
<dbReference type="InterPro" id="IPR036134">
    <property type="entry name" value="Crypto/Photolyase_FAD-like_sf"/>
</dbReference>
<evidence type="ECO:0000256" key="6">
    <source>
        <dbReference type="SAM" id="MobiDB-lite"/>
    </source>
</evidence>
<feature type="compositionally biased region" description="Gly residues" evidence="6">
    <location>
        <begin position="279"/>
        <end position="291"/>
    </location>
</feature>
<feature type="site" description="Electron transfer via tryptophanyl radical" evidence="5">
    <location>
        <position position="573"/>
    </location>
</feature>
<evidence type="ECO:0000256" key="5">
    <source>
        <dbReference type="PIRSR" id="PIRSR602081-2"/>
    </source>
</evidence>
<dbReference type="PROSITE" id="PS51645">
    <property type="entry name" value="PHR_CRY_ALPHA_BETA"/>
    <property type="match status" value="1"/>
</dbReference>
<evidence type="ECO:0000256" key="3">
    <source>
        <dbReference type="ARBA" id="ARBA00022827"/>
    </source>
</evidence>
<feature type="region of interest" description="Disordered" evidence="6">
    <location>
        <begin position="419"/>
        <end position="448"/>
    </location>
</feature>
<dbReference type="Gene3D" id="3.40.50.620">
    <property type="entry name" value="HUPs"/>
    <property type="match status" value="1"/>
</dbReference>
<organism evidence="8 9">
    <name type="scientific">Raphidocelis subcapitata</name>
    <dbReference type="NCBI Taxonomy" id="307507"/>
    <lineage>
        <taxon>Eukaryota</taxon>
        <taxon>Viridiplantae</taxon>
        <taxon>Chlorophyta</taxon>
        <taxon>core chlorophytes</taxon>
        <taxon>Chlorophyceae</taxon>
        <taxon>CS clade</taxon>
        <taxon>Sphaeropleales</taxon>
        <taxon>Selenastraceae</taxon>
        <taxon>Raphidocelis</taxon>
    </lineage>
</organism>
<dbReference type="SUPFAM" id="SSF52425">
    <property type="entry name" value="Cryptochrome/photolyase, N-terminal domain"/>
    <property type="match status" value="1"/>
</dbReference>
<feature type="site" description="Electron transfer via tryptophanyl radical" evidence="5">
    <location>
        <position position="649"/>
    </location>
</feature>
<gene>
    <name evidence="8" type="ORF">Rsub_05968</name>
</gene>
<sequence length="739" mass="75297">MAAGAPTAATAAAVASGGAADALALWWARSDLRIADNEALTAAARYRCLLPLACLDPADLQPRRSGGAGVPVMAPPRCRLLLDALAALQADLEAAGSCLAWRAEAPPSALPSALRALAPSLRAAGVSRAALLFTHAADATDRAARAEAAAAAAFEAAARELGFEPEVRGFWGATLHHPDDLPYAAFSQGAKQQKQQQQRAQRRPEALEEQQQQQDGQGGGRSCAAAGPSTAAQSGLDPRRFAALPRTMTDFRRALSAAAPPPRPPLPRPAAMPPPPPGCRGGGGGGDGGGLPAEWLAPPPREPLELYEAAGPRALAALQRLADLTACPQLARPGGAPHAACAFLFRGGEAAGAERLRRFVRGDGGGAAPALRGFAEARMLAAGVDSSAKLSPFLSLGCVSPRQVVAEVRALQAEAAAQREWQQQQQQEGGVSGSAADPAAPAPAAAAVGRTAAQPGDAAAAAVAVAAAAAPSVREQNAALGAAEQRRGKKDKRRTGGGGDGGASDEPGAWLAMHLEIRDFFIFTALKAGDALVTTGTAAFQQQGGGGGGQAQSSGGSGSGSGSGGGGGAGGAWRDDADAFARWASGRTGFPFVDASMRELAATGWMSNRSRQNAASFLAKELCLDWRLGAELFESLLLDSDPGPNWGNWSYNAGAGNDPRNRKFKTVTQGERYDAEAALAAAWLPELSALPPALRHRPWEATPEQAAAAGLVLGVTYPAPMVDPSGQIGEGPKPQPGRG</sequence>
<dbReference type="SUPFAM" id="SSF48173">
    <property type="entry name" value="Cryptochrome/photolyase FAD-binding domain"/>
    <property type="match status" value="2"/>
</dbReference>
<reference evidence="8 9" key="1">
    <citation type="journal article" date="2018" name="Sci. Rep.">
        <title>Raphidocelis subcapitata (=Pseudokirchneriella subcapitata) provides an insight into genome evolution and environmental adaptations in the Sphaeropleales.</title>
        <authorList>
            <person name="Suzuki S."/>
            <person name="Yamaguchi H."/>
            <person name="Nakajima N."/>
            <person name="Kawachi M."/>
        </authorList>
    </citation>
    <scope>NUCLEOTIDE SEQUENCE [LARGE SCALE GENOMIC DNA]</scope>
    <source>
        <strain evidence="8 9">NIES-35</strain>
    </source>
</reference>
<dbReference type="Pfam" id="PF00875">
    <property type="entry name" value="DNA_photolyase"/>
    <property type="match status" value="1"/>
</dbReference>
<dbReference type="Gene3D" id="1.25.40.80">
    <property type="match status" value="1"/>
</dbReference>
<keyword evidence="9" id="KW-1185">Reference proteome</keyword>
<dbReference type="PANTHER" id="PTHR11455">
    <property type="entry name" value="CRYPTOCHROME"/>
    <property type="match status" value="1"/>
</dbReference>
<keyword evidence="3 4" id="KW-0274">FAD</keyword>
<dbReference type="GO" id="GO:0071949">
    <property type="term" value="F:FAD binding"/>
    <property type="evidence" value="ECO:0007669"/>
    <property type="project" value="TreeGrafter"/>
</dbReference>
<dbReference type="InterPro" id="IPR036155">
    <property type="entry name" value="Crypto/Photolyase_N_sf"/>
</dbReference>
<comment type="similarity">
    <text evidence="1">Belongs to the DNA photolyase class-1 family.</text>
</comment>
<dbReference type="EMBL" id="BDRX01000039">
    <property type="protein sequence ID" value="GBF93236.1"/>
    <property type="molecule type" value="Genomic_DNA"/>
</dbReference>
<accession>A0A2V0P037</accession>
<dbReference type="PRINTS" id="PR00147">
    <property type="entry name" value="DNAPHOTLYASE"/>
</dbReference>
<feature type="compositionally biased region" description="Pro residues" evidence="6">
    <location>
        <begin position="259"/>
        <end position="278"/>
    </location>
</feature>